<dbReference type="InterPro" id="IPR013498">
    <property type="entry name" value="Topo_IA_Znf"/>
</dbReference>
<reference evidence="2" key="1">
    <citation type="submission" date="2018-05" db="EMBL/GenBank/DDBJ databases">
        <authorList>
            <person name="Lanie J.A."/>
            <person name="Ng W.-L."/>
            <person name="Kazmierczak K.M."/>
            <person name="Andrzejewski T.M."/>
            <person name="Davidsen T.M."/>
            <person name="Wayne K.J."/>
            <person name="Tettelin H."/>
            <person name="Glass J.I."/>
            <person name="Rusch D."/>
            <person name="Podicherti R."/>
            <person name="Tsui H.-C.T."/>
            <person name="Winkler M.E."/>
        </authorList>
    </citation>
    <scope>NUCLEOTIDE SEQUENCE</scope>
</reference>
<dbReference type="Gene3D" id="3.30.65.10">
    <property type="entry name" value="Bacterial Topoisomerase I, domain 1"/>
    <property type="match status" value="1"/>
</dbReference>
<dbReference type="SUPFAM" id="SSF57783">
    <property type="entry name" value="Zinc beta-ribbon"/>
    <property type="match status" value="1"/>
</dbReference>
<organism evidence="2">
    <name type="scientific">marine metagenome</name>
    <dbReference type="NCBI Taxonomy" id="408172"/>
    <lineage>
        <taxon>unclassified sequences</taxon>
        <taxon>metagenomes</taxon>
        <taxon>ecological metagenomes</taxon>
    </lineage>
</organism>
<dbReference type="GO" id="GO:0005694">
    <property type="term" value="C:chromosome"/>
    <property type="evidence" value="ECO:0007669"/>
    <property type="project" value="InterPro"/>
</dbReference>
<dbReference type="EMBL" id="UINC01222708">
    <property type="protein sequence ID" value="SVE51608.1"/>
    <property type="molecule type" value="Genomic_DNA"/>
</dbReference>
<gene>
    <name evidence="2" type="ORF">METZ01_LOCUS504462</name>
</gene>
<dbReference type="GO" id="GO:0003677">
    <property type="term" value="F:DNA binding"/>
    <property type="evidence" value="ECO:0007669"/>
    <property type="project" value="InterPro"/>
</dbReference>
<evidence type="ECO:0000259" key="1">
    <source>
        <dbReference type="Pfam" id="PF01396"/>
    </source>
</evidence>
<name>A0A383E697_9ZZZZ</name>
<feature type="non-terminal residue" evidence="2">
    <location>
        <position position="70"/>
    </location>
</feature>
<sequence>MSVPEKETTSEKPYHCPACKKPMRRIEGKKGLFWGCTGYPECETTLHDDNGKPLAQSDERYRCPICTRRL</sequence>
<proteinExistence type="predicted"/>
<dbReference type="GO" id="GO:0006265">
    <property type="term" value="P:DNA topological change"/>
    <property type="evidence" value="ECO:0007669"/>
    <property type="project" value="InterPro"/>
</dbReference>
<evidence type="ECO:0000313" key="2">
    <source>
        <dbReference type="EMBL" id="SVE51608.1"/>
    </source>
</evidence>
<dbReference type="Pfam" id="PF01396">
    <property type="entry name" value="Zn_ribbon_Top1"/>
    <property type="match status" value="1"/>
</dbReference>
<feature type="domain" description="DNA topoisomerase type IA zn finger" evidence="1">
    <location>
        <begin position="15"/>
        <end position="49"/>
    </location>
</feature>
<accession>A0A383E697</accession>
<protein>
    <recommendedName>
        <fullName evidence="1">DNA topoisomerase type IA zn finger domain-containing protein</fullName>
    </recommendedName>
</protein>
<dbReference type="AlphaFoldDB" id="A0A383E697"/>
<dbReference type="GO" id="GO:0003916">
    <property type="term" value="F:DNA topoisomerase activity"/>
    <property type="evidence" value="ECO:0007669"/>
    <property type="project" value="InterPro"/>
</dbReference>